<feature type="transmembrane region" description="Helical" evidence="1">
    <location>
        <begin position="212"/>
        <end position="235"/>
    </location>
</feature>
<accession>A0A7W8TR88</accession>
<feature type="transmembrane region" description="Helical" evidence="1">
    <location>
        <begin position="286"/>
        <end position="303"/>
    </location>
</feature>
<sequence>MIFLTDALQDNNLLATYTGYLHVYPRIIAELGTLLPPQYFSLYIAAAVALIRVALFFLLLGVLGPYAKTWRWGIAAAATVLFIGSGQQEVLGNITNLRWFLDIGATLALLGVFRSWGWRLLGLFFLWGGVLSDPLSLALAPIALWRVITLRGSERILPTLYFPAFLLHVLIIDTDARESALSSFLAVPVEFFSSIVVRVLTVPLLGETGATVGVMTTGALITAVMTLVLVALVFLVSWKQSPLQTRLMACLLFAAAFCFFLATINFANLDAISVSSGVAKVSRYSLMPAVLIPSALLVLLSWAHGSWVTKTVKIAFCSLLIIGSGVDSRGDEWSTRGPEWNRTVSEVSDICSTDTRLTSVTVQITPEGTPKTWTATLPCDWVRN</sequence>
<feature type="transmembrane region" description="Helical" evidence="1">
    <location>
        <begin position="99"/>
        <end position="116"/>
    </location>
</feature>
<evidence type="ECO:0000256" key="1">
    <source>
        <dbReference type="SAM" id="Phobius"/>
    </source>
</evidence>
<organism evidence="2 3">
    <name type="scientific">Neomicrococcus aestuarii</name>
    <dbReference type="NCBI Taxonomy" id="556325"/>
    <lineage>
        <taxon>Bacteria</taxon>
        <taxon>Bacillati</taxon>
        <taxon>Actinomycetota</taxon>
        <taxon>Actinomycetes</taxon>
        <taxon>Micrococcales</taxon>
        <taxon>Micrococcaceae</taxon>
        <taxon>Neomicrococcus</taxon>
    </lineage>
</organism>
<dbReference type="Proteomes" id="UP000580797">
    <property type="component" value="Unassembled WGS sequence"/>
</dbReference>
<feature type="transmembrane region" description="Helical" evidence="1">
    <location>
        <begin position="70"/>
        <end position="87"/>
    </location>
</feature>
<gene>
    <name evidence="2" type="ORF">HD598_000124</name>
</gene>
<evidence type="ECO:0000313" key="2">
    <source>
        <dbReference type="EMBL" id="MBB5511437.1"/>
    </source>
</evidence>
<comment type="caution">
    <text evidence="2">The sequence shown here is derived from an EMBL/GenBank/DDBJ whole genome shotgun (WGS) entry which is preliminary data.</text>
</comment>
<keyword evidence="1" id="KW-0472">Membrane</keyword>
<feature type="transmembrane region" description="Helical" evidence="1">
    <location>
        <begin position="247"/>
        <end position="266"/>
    </location>
</feature>
<reference evidence="2 3" key="1">
    <citation type="submission" date="2020-08" db="EMBL/GenBank/DDBJ databases">
        <title>Sequencing the genomes of 1000 actinobacteria strains.</title>
        <authorList>
            <person name="Klenk H.-P."/>
        </authorList>
    </citation>
    <scope>NUCLEOTIDE SEQUENCE [LARGE SCALE GENOMIC DNA]</scope>
    <source>
        <strain evidence="2 3">DSM 105783</strain>
    </source>
</reference>
<proteinExistence type="predicted"/>
<keyword evidence="1" id="KW-1133">Transmembrane helix</keyword>
<feature type="transmembrane region" description="Helical" evidence="1">
    <location>
        <begin position="156"/>
        <end position="172"/>
    </location>
</feature>
<protein>
    <recommendedName>
        <fullName evidence="4">DUF2029 domain-containing protein</fullName>
    </recommendedName>
</protein>
<dbReference type="AlphaFoldDB" id="A0A7W8TR88"/>
<evidence type="ECO:0008006" key="4">
    <source>
        <dbReference type="Google" id="ProtNLM"/>
    </source>
</evidence>
<feature type="transmembrane region" description="Helical" evidence="1">
    <location>
        <begin position="40"/>
        <end position="63"/>
    </location>
</feature>
<dbReference type="RefSeq" id="WP_183662952.1">
    <property type="nucleotide sequence ID" value="NZ_BAAARH010000009.1"/>
</dbReference>
<keyword evidence="1" id="KW-0812">Transmembrane</keyword>
<feature type="transmembrane region" description="Helical" evidence="1">
    <location>
        <begin position="123"/>
        <end position="144"/>
    </location>
</feature>
<feature type="transmembrane region" description="Helical" evidence="1">
    <location>
        <begin position="184"/>
        <end position="206"/>
    </location>
</feature>
<evidence type="ECO:0000313" key="3">
    <source>
        <dbReference type="Proteomes" id="UP000580797"/>
    </source>
</evidence>
<name>A0A7W8TR88_9MICC</name>
<dbReference type="EMBL" id="JACHDR010000001">
    <property type="protein sequence ID" value="MBB5511437.1"/>
    <property type="molecule type" value="Genomic_DNA"/>
</dbReference>